<dbReference type="Proteomes" id="UP000269998">
    <property type="component" value="Chromosome"/>
</dbReference>
<feature type="region of interest" description="Disordered" evidence="1">
    <location>
        <begin position="30"/>
        <end position="52"/>
    </location>
</feature>
<dbReference type="KEGG" id="mbai:MB901379_02788"/>
<dbReference type="EMBL" id="LR130759">
    <property type="protein sequence ID" value="VDM89219.1"/>
    <property type="molecule type" value="Genomic_DNA"/>
</dbReference>
<sequence>MGLDLTVYDNRTVAAETIDPNLAQLVLPRLIGDQGSDQGKPRRSWRGQHPNP</sequence>
<dbReference type="AlphaFoldDB" id="A0A447GFP6"/>
<evidence type="ECO:0000256" key="1">
    <source>
        <dbReference type="SAM" id="MobiDB-lite"/>
    </source>
</evidence>
<accession>A0A447GFP6</accession>
<evidence type="ECO:0000313" key="3">
    <source>
        <dbReference type="Proteomes" id="UP000269998"/>
    </source>
</evidence>
<gene>
    <name evidence="2" type="ORF">MB901379_02788</name>
</gene>
<proteinExistence type="predicted"/>
<protein>
    <submittedName>
        <fullName evidence="2">Uncharacterized protein</fullName>
    </submittedName>
</protein>
<name>A0A447GFP6_9MYCO</name>
<organism evidence="2 3">
    <name type="scientific">Mycobacterium basiliense</name>
    <dbReference type="NCBI Taxonomy" id="2094119"/>
    <lineage>
        <taxon>Bacteria</taxon>
        <taxon>Bacillati</taxon>
        <taxon>Actinomycetota</taxon>
        <taxon>Actinomycetes</taxon>
        <taxon>Mycobacteriales</taxon>
        <taxon>Mycobacteriaceae</taxon>
        <taxon>Mycobacterium</taxon>
    </lineage>
</organism>
<keyword evidence="3" id="KW-1185">Reference proteome</keyword>
<reference evidence="3" key="1">
    <citation type="submission" date="2018-02" db="EMBL/GenBank/DDBJ databases">
        <authorList>
            <person name="Seth-Smith MB H."/>
            <person name="Seth-Smith H."/>
        </authorList>
    </citation>
    <scope>NUCLEOTIDE SEQUENCE [LARGE SCALE GENOMIC DNA]</scope>
</reference>
<evidence type="ECO:0000313" key="2">
    <source>
        <dbReference type="EMBL" id="VDM89219.1"/>
    </source>
</evidence>